<dbReference type="SUPFAM" id="SSF48613">
    <property type="entry name" value="Heme oxygenase-like"/>
    <property type="match status" value="1"/>
</dbReference>
<keyword evidence="2" id="KW-1185">Reference proteome</keyword>
<proteinExistence type="predicted"/>
<gene>
    <name evidence="1" type="ORF">ACFQDM_08085</name>
</gene>
<reference evidence="2" key="1">
    <citation type="journal article" date="2019" name="Int. J. Syst. Evol. Microbiol.">
        <title>The Global Catalogue of Microorganisms (GCM) 10K type strain sequencing project: providing services to taxonomists for standard genome sequencing and annotation.</title>
        <authorList>
            <consortium name="The Broad Institute Genomics Platform"/>
            <consortium name="The Broad Institute Genome Sequencing Center for Infectious Disease"/>
            <person name="Wu L."/>
            <person name="Ma J."/>
        </authorList>
    </citation>
    <scope>NUCLEOTIDE SEQUENCE [LARGE SCALE GENOMIC DNA]</scope>
    <source>
        <strain evidence="2">CGMCC-1.15741</strain>
    </source>
</reference>
<dbReference type="Proteomes" id="UP001596303">
    <property type="component" value="Unassembled WGS sequence"/>
</dbReference>
<dbReference type="Gene3D" id="1.20.910.10">
    <property type="entry name" value="Heme oxygenase-like"/>
    <property type="match status" value="1"/>
</dbReference>
<evidence type="ECO:0000313" key="2">
    <source>
        <dbReference type="Proteomes" id="UP001596303"/>
    </source>
</evidence>
<sequence length="180" mass="19631">MTTGSTDLRSDLRNRTRPEHTLTEAAFSRFNISTAEGFAGFLRAHDCALNWLTCCFDKRNPYAVDLSALRQKISADLQALGFSRSRHRLMLDGPGHPVGASYVLAGSNLGNQLQLDQLRSSNPALVETASAYLSGADLKPVWKRLVIDLKAGVWSSDSSEIIDAAKNTFSAYRAAAKLVD</sequence>
<organism evidence="1 2">
    <name type="scientific">Ponticaulis profundi</name>
    <dbReference type="NCBI Taxonomy" id="2665222"/>
    <lineage>
        <taxon>Bacteria</taxon>
        <taxon>Pseudomonadati</taxon>
        <taxon>Pseudomonadota</taxon>
        <taxon>Alphaproteobacteria</taxon>
        <taxon>Hyphomonadales</taxon>
        <taxon>Hyphomonadaceae</taxon>
        <taxon>Ponticaulis</taxon>
    </lineage>
</organism>
<dbReference type="RefSeq" id="WP_377377812.1">
    <property type="nucleotide sequence ID" value="NZ_JBHSSW010000009.1"/>
</dbReference>
<dbReference type="EMBL" id="JBHSSW010000009">
    <property type="protein sequence ID" value="MFC6198033.1"/>
    <property type="molecule type" value="Genomic_DNA"/>
</dbReference>
<name>A0ABW1S9Y5_9PROT</name>
<accession>A0ABW1S9Y5</accession>
<dbReference type="InterPro" id="IPR016084">
    <property type="entry name" value="Haem_Oase-like_multi-hlx"/>
</dbReference>
<evidence type="ECO:0000313" key="1">
    <source>
        <dbReference type="EMBL" id="MFC6198033.1"/>
    </source>
</evidence>
<comment type="caution">
    <text evidence="1">The sequence shown here is derived from an EMBL/GenBank/DDBJ whole genome shotgun (WGS) entry which is preliminary data.</text>
</comment>
<dbReference type="CDD" id="cd19166">
    <property type="entry name" value="HemeO-bac"/>
    <property type="match status" value="1"/>
</dbReference>
<protein>
    <submittedName>
        <fullName evidence="1">Biliverdin-producing heme oxygenase</fullName>
    </submittedName>
</protein>